<dbReference type="CDD" id="cd11031">
    <property type="entry name" value="Cyp158A-like"/>
    <property type="match status" value="1"/>
</dbReference>
<dbReference type="Gene3D" id="1.10.630.10">
    <property type="entry name" value="Cytochrome P450"/>
    <property type="match status" value="1"/>
</dbReference>
<accession>A0A1C4VJ60</accession>
<keyword evidence="8" id="KW-0045">Antibiotic biosynthesis</keyword>
<evidence type="ECO:0000256" key="11">
    <source>
        <dbReference type="SAM" id="MobiDB-lite"/>
    </source>
</evidence>
<dbReference type="PRINTS" id="PR00359">
    <property type="entry name" value="BP450"/>
</dbReference>
<keyword evidence="4" id="KW-0521">NADP</keyword>
<keyword evidence="2 10" id="KW-0349">Heme</keyword>
<dbReference type="EMBL" id="FMCV01000003">
    <property type="protein sequence ID" value="SCE83988.1"/>
    <property type="molecule type" value="Genomic_DNA"/>
</dbReference>
<gene>
    <name evidence="12" type="ORF">GA0070215_103205</name>
</gene>
<dbReference type="SUPFAM" id="SSF48264">
    <property type="entry name" value="Cytochrome P450"/>
    <property type="match status" value="1"/>
</dbReference>
<evidence type="ECO:0000256" key="5">
    <source>
        <dbReference type="ARBA" id="ARBA00023002"/>
    </source>
</evidence>
<keyword evidence="13" id="KW-1185">Reference proteome</keyword>
<dbReference type="GO" id="GO:0020037">
    <property type="term" value="F:heme binding"/>
    <property type="evidence" value="ECO:0007669"/>
    <property type="project" value="InterPro"/>
</dbReference>
<dbReference type="AlphaFoldDB" id="A0A1C4VJ60"/>
<name>A0A1C4VJ60_9ACTN</name>
<evidence type="ECO:0000313" key="12">
    <source>
        <dbReference type="EMBL" id="SCE83988.1"/>
    </source>
</evidence>
<comment type="pathway">
    <text evidence="9">Antibiotic biosynthesis; mycinamicin biosynthesis.</text>
</comment>
<protein>
    <submittedName>
        <fullName evidence="12">Cytochrome P450</fullName>
    </submittedName>
</protein>
<evidence type="ECO:0000256" key="8">
    <source>
        <dbReference type="ARBA" id="ARBA00023194"/>
    </source>
</evidence>
<dbReference type="PANTHER" id="PTHR46696:SF1">
    <property type="entry name" value="CYTOCHROME P450 YJIB-RELATED"/>
    <property type="match status" value="1"/>
</dbReference>
<dbReference type="Pfam" id="PF00067">
    <property type="entry name" value="p450"/>
    <property type="match status" value="1"/>
</dbReference>
<keyword evidence="5 10" id="KW-0560">Oxidoreductase</keyword>
<evidence type="ECO:0000256" key="10">
    <source>
        <dbReference type="RuleBase" id="RU000461"/>
    </source>
</evidence>
<keyword evidence="3 10" id="KW-0479">Metal-binding</keyword>
<evidence type="ECO:0000256" key="9">
    <source>
        <dbReference type="ARBA" id="ARBA00060683"/>
    </source>
</evidence>
<dbReference type="GO" id="GO:0016705">
    <property type="term" value="F:oxidoreductase activity, acting on paired donors, with incorporation or reduction of molecular oxygen"/>
    <property type="evidence" value="ECO:0007669"/>
    <property type="project" value="InterPro"/>
</dbReference>
<evidence type="ECO:0000313" key="13">
    <source>
        <dbReference type="Proteomes" id="UP000198551"/>
    </source>
</evidence>
<organism evidence="12 13">
    <name type="scientific">Micromonospora marina</name>
    <dbReference type="NCBI Taxonomy" id="307120"/>
    <lineage>
        <taxon>Bacteria</taxon>
        <taxon>Bacillati</taxon>
        <taxon>Actinomycetota</taxon>
        <taxon>Actinomycetes</taxon>
        <taxon>Micromonosporales</taxon>
        <taxon>Micromonosporaceae</taxon>
        <taxon>Micromonospora</taxon>
    </lineage>
</organism>
<sequence>MSEVDHDQPPAGPVTVNSGLRSYPFEPFTGDLPAELLEMVVAEPVSRVRLPDGRAAWLVLGYEHCCTVLADPRFSRLPPGATATPDGGGPRELNMDGPAHAVVRRVAGRAFTARRIGTFRPRVQRLVDELVGALLAGPRPADVVAGLVAPLPVLVVCDVLGVPAADRQRFYAWIEGLNSVTAYGSAAAATAQAELRDYLAGQLVRKRAEPGDDLLSAWVRGGDAHELVDAELVELAMGVLLGGLEINSTSAGLRALFQHPEQLAKLRAAPGKLAAATDEILRYTSVSAMFRVQVVREDLVLGGVGMRAGDCVMAIPWAGNRDPRFFPEPNVFDIDRRSGVPHLTFGFGPHFCLGTALGRMQVELSLGALLTRMPALSPAVPLAEIPWRHDRMNGGIASFPVTW</sequence>
<dbReference type="PROSITE" id="PS00086">
    <property type="entry name" value="CYTOCHROME_P450"/>
    <property type="match status" value="1"/>
</dbReference>
<evidence type="ECO:0000256" key="4">
    <source>
        <dbReference type="ARBA" id="ARBA00022857"/>
    </source>
</evidence>
<comment type="similarity">
    <text evidence="1 10">Belongs to the cytochrome P450 family.</text>
</comment>
<dbReference type="GO" id="GO:0004497">
    <property type="term" value="F:monooxygenase activity"/>
    <property type="evidence" value="ECO:0007669"/>
    <property type="project" value="UniProtKB-KW"/>
</dbReference>
<evidence type="ECO:0000256" key="3">
    <source>
        <dbReference type="ARBA" id="ARBA00022723"/>
    </source>
</evidence>
<evidence type="ECO:0000256" key="2">
    <source>
        <dbReference type="ARBA" id="ARBA00022617"/>
    </source>
</evidence>
<keyword evidence="7 10" id="KW-0503">Monooxygenase</keyword>
<reference evidence="13" key="1">
    <citation type="submission" date="2016-06" db="EMBL/GenBank/DDBJ databases">
        <authorList>
            <person name="Varghese N."/>
        </authorList>
    </citation>
    <scope>NUCLEOTIDE SEQUENCE [LARGE SCALE GENOMIC DNA]</scope>
    <source>
        <strain evidence="13">DSM 45555</strain>
    </source>
</reference>
<dbReference type="GO" id="GO:0005506">
    <property type="term" value="F:iron ion binding"/>
    <property type="evidence" value="ECO:0007669"/>
    <property type="project" value="InterPro"/>
</dbReference>
<dbReference type="PANTHER" id="PTHR46696">
    <property type="entry name" value="P450, PUTATIVE (EUROFUNG)-RELATED"/>
    <property type="match status" value="1"/>
</dbReference>
<dbReference type="Proteomes" id="UP000198551">
    <property type="component" value="Unassembled WGS sequence"/>
</dbReference>
<evidence type="ECO:0000256" key="6">
    <source>
        <dbReference type="ARBA" id="ARBA00023004"/>
    </source>
</evidence>
<dbReference type="GO" id="GO:0017000">
    <property type="term" value="P:antibiotic biosynthetic process"/>
    <property type="evidence" value="ECO:0007669"/>
    <property type="project" value="UniProtKB-KW"/>
</dbReference>
<keyword evidence="6 10" id="KW-0408">Iron</keyword>
<proteinExistence type="inferred from homology"/>
<evidence type="ECO:0000256" key="1">
    <source>
        <dbReference type="ARBA" id="ARBA00010617"/>
    </source>
</evidence>
<dbReference type="InterPro" id="IPR001128">
    <property type="entry name" value="Cyt_P450"/>
</dbReference>
<dbReference type="InterPro" id="IPR002397">
    <property type="entry name" value="Cyt_P450_B"/>
</dbReference>
<feature type="region of interest" description="Disordered" evidence="11">
    <location>
        <begin position="1"/>
        <end position="20"/>
    </location>
</feature>
<dbReference type="FunFam" id="1.10.630.10:FF:000018">
    <property type="entry name" value="Cytochrome P450 monooxygenase"/>
    <property type="match status" value="1"/>
</dbReference>
<evidence type="ECO:0000256" key="7">
    <source>
        <dbReference type="ARBA" id="ARBA00023033"/>
    </source>
</evidence>
<dbReference type="InterPro" id="IPR017972">
    <property type="entry name" value="Cyt_P450_CS"/>
</dbReference>
<dbReference type="InterPro" id="IPR036396">
    <property type="entry name" value="Cyt_P450_sf"/>
</dbReference>